<dbReference type="EMBL" id="GL377307">
    <property type="protein sequence ID" value="EFI95886.1"/>
    <property type="molecule type" value="Genomic_DNA"/>
</dbReference>
<evidence type="ECO:0000259" key="5">
    <source>
        <dbReference type="PROSITE" id="PS50865"/>
    </source>
</evidence>
<name>D8Q6N3_SCHCM</name>
<dbReference type="InterPro" id="IPR002893">
    <property type="entry name" value="Znf_MYND"/>
</dbReference>
<accession>D8Q6N3</accession>
<dbReference type="GeneID" id="9587146"/>
<feature type="non-terminal residue" evidence="6">
    <location>
        <position position="589"/>
    </location>
</feature>
<keyword evidence="2 4" id="KW-0863">Zinc-finger</keyword>
<dbReference type="RefSeq" id="XP_003030789.1">
    <property type="nucleotide sequence ID" value="XM_003030743.1"/>
</dbReference>
<sequence length="589" mass="66759">MTTHEYRQTDSASYDPTPEYEEIFKLSILARELAGEVDLVPGDTKGGLAAEVRDQVHIAFRALITESSLFPETLSHRFVDLIFASLRLFNDLWHAVESTRNAELADEARKLWPHIVRWSAAVHPARSDALTRYPHRDTTRQAGDIAQAYLTILISPVETIESIKAFLYAHPDVITQAFELWRYLPKIHALHITPDPPAVVPEALYTPILLVHRIYEVLALSAKGSRVADRALLCAGIRRAMTTRAFYRNIAPWTDSLRQLKLDVAFVPQIWKIHLTLLVGLTSFPELAPASVPRDAFRSVISVGTKCFEQDRLMDECGFWVVRLVDSLCCATRDNRPFVHAIGHGYLGLLKALEEATGTQFDHADIVRRLSAVAVHARVVRVVRRAYPELPPPGDIAARGVTWRKVAQTFSNYIDLYAVEHRARDWRRVLECANAMGPHDQLVRFCPCGNEVYCSGSCQRMQWEHGHRADCCADEGPWGLHGALSLNDIAFLIEIVRADIRLVKNKPAVRAAFEDFERERRAGGRRFRKQVHVTADFSDVLAARYETRTRPVDSAADIHRVPVEVVLRLGWTTQRHFLPFTLALRHFLT</sequence>
<gene>
    <name evidence="6" type="ORF">SCHCODRAFT_109465</name>
</gene>
<dbReference type="Proteomes" id="UP000007431">
    <property type="component" value="Unassembled WGS sequence"/>
</dbReference>
<keyword evidence="1" id="KW-0479">Metal-binding</keyword>
<dbReference type="KEGG" id="scm:SCHCO_02505482"/>
<dbReference type="PROSITE" id="PS50865">
    <property type="entry name" value="ZF_MYND_2"/>
    <property type="match status" value="1"/>
</dbReference>
<evidence type="ECO:0000256" key="3">
    <source>
        <dbReference type="ARBA" id="ARBA00022833"/>
    </source>
</evidence>
<evidence type="ECO:0000256" key="4">
    <source>
        <dbReference type="PROSITE-ProRule" id="PRU00134"/>
    </source>
</evidence>
<evidence type="ECO:0000256" key="1">
    <source>
        <dbReference type="ARBA" id="ARBA00022723"/>
    </source>
</evidence>
<feature type="domain" description="MYND-type" evidence="5">
    <location>
        <begin position="429"/>
        <end position="471"/>
    </location>
</feature>
<dbReference type="HOGENOM" id="CLU_029146_0_0_1"/>
<keyword evidence="7" id="KW-1185">Reference proteome</keyword>
<proteinExistence type="predicted"/>
<protein>
    <recommendedName>
        <fullName evidence="5">MYND-type domain-containing protein</fullName>
    </recommendedName>
</protein>
<dbReference type="InParanoid" id="D8Q6N3"/>
<dbReference type="VEuPathDB" id="FungiDB:SCHCODRAFT_02505482"/>
<dbReference type="AlphaFoldDB" id="D8Q6N3"/>
<dbReference type="GO" id="GO:0008270">
    <property type="term" value="F:zinc ion binding"/>
    <property type="evidence" value="ECO:0007669"/>
    <property type="project" value="UniProtKB-KW"/>
</dbReference>
<keyword evidence="3" id="KW-0862">Zinc</keyword>
<evidence type="ECO:0000313" key="6">
    <source>
        <dbReference type="EMBL" id="EFI95886.1"/>
    </source>
</evidence>
<evidence type="ECO:0000313" key="7">
    <source>
        <dbReference type="Proteomes" id="UP000007431"/>
    </source>
</evidence>
<reference evidence="6 7" key="1">
    <citation type="journal article" date="2010" name="Nat. Biotechnol.">
        <title>Genome sequence of the model mushroom Schizophyllum commune.</title>
        <authorList>
            <person name="Ohm R.A."/>
            <person name="de Jong J.F."/>
            <person name="Lugones L.G."/>
            <person name="Aerts A."/>
            <person name="Kothe E."/>
            <person name="Stajich J.E."/>
            <person name="de Vries R.P."/>
            <person name="Record E."/>
            <person name="Levasseur A."/>
            <person name="Baker S.E."/>
            <person name="Bartholomew K.A."/>
            <person name="Coutinho P.M."/>
            <person name="Erdmann S."/>
            <person name="Fowler T.J."/>
            <person name="Gathman A.C."/>
            <person name="Lombard V."/>
            <person name="Henrissat B."/>
            <person name="Knabe N."/>
            <person name="Kuees U."/>
            <person name="Lilly W.W."/>
            <person name="Lindquist E."/>
            <person name="Lucas S."/>
            <person name="Magnuson J.K."/>
            <person name="Piumi F."/>
            <person name="Raudaskoski M."/>
            <person name="Salamov A."/>
            <person name="Schmutz J."/>
            <person name="Schwarze F.W.M.R."/>
            <person name="vanKuyk P.A."/>
            <person name="Horton J.S."/>
            <person name="Grigoriev I.V."/>
            <person name="Woesten H.A.B."/>
        </authorList>
    </citation>
    <scope>NUCLEOTIDE SEQUENCE [LARGE SCALE GENOMIC DNA]</scope>
    <source>
        <strain evidence="7">H4-8 / FGSC 9210</strain>
    </source>
</reference>
<evidence type="ECO:0000256" key="2">
    <source>
        <dbReference type="ARBA" id="ARBA00022771"/>
    </source>
</evidence>
<dbReference type="OrthoDB" id="10327443at2759"/>
<organism evidence="7">
    <name type="scientific">Schizophyllum commune (strain H4-8 / FGSC 9210)</name>
    <name type="common">Split gill fungus</name>
    <dbReference type="NCBI Taxonomy" id="578458"/>
    <lineage>
        <taxon>Eukaryota</taxon>
        <taxon>Fungi</taxon>
        <taxon>Dikarya</taxon>
        <taxon>Basidiomycota</taxon>
        <taxon>Agaricomycotina</taxon>
        <taxon>Agaricomycetes</taxon>
        <taxon>Agaricomycetidae</taxon>
        <taxon>Agaricales</taxon>
        <taxon>Schizophyllaceae</taxon>
        <taxon>Schizophyllum</taxon>
    </lineage>
</organism>